<keyword evidence="4 9" id="KW-0812">Transmembrane</keyword>
<dbReference type="InterPro" id="IPR011527">
    <property type="entry name" value="ABC1_TM_dom"/>
</dbReference>
<keyword evidence="2" id="KW-0813">Transport</keyword>
<keyword evidence="7 9" id="KW-1133">Transmembrane helix</keyword>
<dbReference type="SMART" id="SM00382">
    <property type="entry name" value="AAA"/>
    <property type="match status" value="1"/>
</dbReference>
<dbReference type="SUPFAM" id="SSF52540">
    <property type="entry name" value="P-loop containing nucleoside triphosphate hydrolases"/>
    <property type="match status" value="1"/>
</dbReference>
<reference evidence="12" key="2">
    <citation type="journal article" date="2021" name="PeerJ">
        <title>Extensive microbial diversity within the chicken gut microbiome revealed by metagenomics and culture.</title>
        <authorList>
            <person name="Gilroy R."/>
            <person name="Ravi A."/>
            <person name="Getino M."/>
            <person name="Pursley I."/>
            <person name="Horton D.L."/>
            <person name="Alikhan N.F."/>
            <person name="Baker D."/>
            <person name="Gharbi K."/>
            <person name="Hall N."/>
            <person name="Watson M."/>
            <person name="Adriaenssens E.M."/>
            <person name="Foster-Nyarko E."/>
            <person name="Jarju S."/>
            <person name="Secka A."/>
            <person name="Antonio M."/>
            <person name="Oren A."/>
            <person name="Chaudhuri R.R."/>
            <person name="La Ragione R."/>
            <person name="Hildebrand F."/>
            <person name="Pallen M.J."/>
        </authorList>
    </citation>
    <scope>NUCLEOTIDE SEQUENCE</scope>
    <source>
        <strain evidence="12">10669</strain>
    </source>
</reference>
<dbReference type="InterPro" id="IPR027417">
    <property type="entry name" value="P-loop_NTPase"/>
</dbReference>
<keyword evidence="6 12" id="KW-0067">ATP-binding</keyword>
<feature type="transmembrane region" description="Helical" evidence="9">
    <location>
        <begin position="46"/>
        <end position="72"/>
    </location>
</feature>
<evidence type="ECO:0000256" key="5">
    <source>
        <dbReference type="ARBA" id="ARBA00022741"/>
    </source>
</evidence>
<feature type="domain" description="ABC transmembrane type-1" evidence="11">
    <location>
        <begin position="54"/>
        <end position="350"/>
    </location>
</feature>
<proteinExistence type="predicted"/>
<dbReference type="InterPro" id="IPR036640">
    <property type="entry name" value="ABC1_TM_sf"/>
</dbReference>
<sequence>MSARKEKTGGGRSRGELRGAFPARAAHFLSRVAHYAGYVRDLKRHFLLAFATGLIAAAASGLGIPVMIYKVFPAVFDPASMPKPIYDFIAARVPAERLNDAVLFVACAAMPAVFVVRGIAMWVNAMAVTYFGLRLLENIRIDVFARLQTLPFAFHEKQMRGDLLSRIISDAQNVQTMLSKISSDVVKQPLTAISAISALVFVLWDRAEAAMFAASALFAAAAFVPIFIFGRRIVNKSRGAQRDIGEMTAVVQESLASQREIRSYGMEKEQVERLRDVSGRFRRDQLKVVKYQNAMSPALEFMTALVLAFVLVRGRLIGMALTDFMAVAGALFFAFDSIRRTGLAFNRLNQAQASLERLEVILEEPDTMPDPAAPKKLPRDAGTVEFRDVSFSYGNGRDALVGVSVRVPAGQTVALVGPSGAGKTTFTSLISRFYDATEGAVLVGGVDVRDAAKSDLRSKIALVPQHAVLFRGTIRENIRLGREGATDAEVELAAHEAAMDDFASGVPGGLDAKLGDLGEGVSGGQRQRIAVARAFLKDAPILILDEATSALDSESEKVIQDNLEKLARGRTTFIVAHRFSSVRIARRILVFSRGRIVGDGTHDELYASCPLYRELYDRQGV</sequence>
<keyword evidence="8 9" id="KW-0472">Membrane</keyword>
<evidence type="ECO:0000313" key="13">
    <source>
        <dbReference type="Proteomes" id="UP000886812"/>
    </source>
</evidence>
<evidence type="ECO:0000256" key="1">
    <source>
        <dbReference type="ARBA" id="ARBA00004651"/>
    </source>
</evidence>
<organism evidence="12 13">
    <name type="scientific">Candidatus Spyradosoma merdigallinarum</name>
    <dbReference type="NCBI Taxonomy" id="2840950"/>
    <lineage>
        <taxon>Bacteria</taxon>
        <taxon>Pseudomonadati</taxon>
        <taxon>Verrucomicrobiota</taxon>
        <taxon>Opitutia</taxon>
        <taxon>Opitutia incertae sedis</taxon>
        <taxon>Candidatus Spyradosoma</taxon>
    </lineage>
</organism>
<comment type="subcellular location">
    <subcellularLocation>
        <location evidence="1">Cell membrane</location>
        <topology evidence="1">Multi-pass membrane protein</topology>
    </subcellularLocation>
</comment>
<accession>A0A9D1NJV2</accession>
<reference evidence="12" key="1">
    <citation type="submission" date="2020-10" db="EMBL/GenBank/DDBJ databases">
        <authorList>
            <person name="Gilroy R."/>
        </authorList>
    </citation>
    <scope>NUCLEOTIDE SEQUENCE</scope>
    <source>
        <strain evidence="12">10669</strain>
    </source>
</reference>
<dbReference type="Gene3D" id="1.20.1560.10">
    <property type="entry name" value="ABC transporter type 1, transmembrane domain"/>
    <property type="match status" value="1"/>
</dbReference>
<dbReference type="InterPro" id="IPR017871">
    <property type="entry name" value="ABC_transporter-like_CS"/>
</dbReference>
<dbReference type="EMBL" id="DVOG01000038">
    <property type="protein sequence ID" value="HIV03783.1"/>
    <property type="molecule type" value="Genomic_DNA"/>
</dbReference>
<evidence type="ECO:0000256" key="2">
    <source>
        <dbReference type="ARBA" id="ARBA00022448"/>
    </source>
</evidence>
<feature type="transmembrane region" description="Helical" evidence="9">
    <location>
        <begin position="316"/>
        <end position="335"/>
    </location>
</feature>
<name>A0A9D1NJV2_9BACT</name>
<evidence type="ECO:0000256" key="4">
    <source>
        <dbReference type="ARBA" id="ARBA00022692"/>
    </source>
</evidence>
<dbReference type="Proteomes" id="UP000886812">
    <property type="component" value="Unassembled WGS sequence"/>
</dbReference>
<dbReference type="GO" id="GO:0034040">
    <property type="term" value="F:ATPase-coupled lipid transmembrane transporter activity"/>
    <property type="evidence" value="ECO:0007669"/>
    <property type="project" value="TreeGrafter"/>
</dbReference>
<evidence type="ECO:0000256" key="6">
    <source>
        <dbReference type="ARBA" id="ARBA00022840"/>
    </source>
</evidence>
<dbReference type="GO" id="GO:0005524">
    <property type="term" value="F:ATP binding"/>
    <property type="evidence" value="ECO:0007669"/>
    <property type="project" value="UniProtKB-KW"/>
</dbReference>
<dbReference type="PROSITE" id="PS50893">
    <property type="entry name" value="ABC_TRANSPORTER_2"/>
    <property type="match status" value="1"/>
</dbReference>
<feature type="domain" description="ABC transporter" evidence="10">
    <location>
        <begin position="384"/>
        <end position="618"/>
    </location>
</feature>
<feature type="transmembrane region" description="Helical" evidence="9">
    <location>
        <begin position="210"/>
        <end position="229"/>
    </location>
</feature>
<evidence type="ECO:0000256" key="7">
    <source>
        <dbReference type="ARBA" id="ARBA00022989"/>
    </source>
</evidence>
<feature type="transmembrane region" description="Helical" evidence="9">
    <location>
        <begin position="101"/>
        <end position="131"/>
    </location>
</feature>
<dbReference type="Pfam" id="PF00664">
    <property type="entry name" value="ABC_membrane"/>
    <property type="match status" value="1"/>
</dbReference>
<dbReference type="CDD" id="cd18552">
    <property type="entry name" value="ABC_6TM_MsbA_like"/>
    <property type="match status" value="1"/>
</dbReference>
<evidence type="ECO:0000313" key="12">
    <source>
        <dbReference type="EMBL" id="HIV03783.1"/>
    </source>
</evidence>
<dbReference type="PANTHER" id="PTHR24221">
    <property type="entry name" value="ATP-BINDING CASSETTE SUB-FAMILY B"/>
    <property type="match status" value="1"/>
</dbReference>
<dbReference type="InterPro" id="IPR003593">
    <property type="entry name" value="AAA+_ATPase"/>
</dbReference>
<evidence type="ECO:0000256" key="9">
    <source>
        <dbReference type="SAM" id="Phobius"/>
    </source>
</evidence>
<evidence type="ECO:0000259" key="10">
    <source>
        <dbReference type="PROSITE" id="PS50893"/>
    </source>
</evidence>
<dbReference type="InterPro" id="IPR003439">
    <property type="entry name" value="ABC_transporter-like_ATP-bd"/>
</dbReference>
<dbReference type="InterPro" id="IPR039421">
    <property type="entry name" value="Type_1_exporter"/>
</dbReference>
<feature type="transmembrane region" description="Helical" evidence="9">
    <location>
        <begin position="185"/>
        <end position="204"/>
    </location>
</feature>
<dbReference type="GO" id="GO:0140359">
    <property type="term" value="F:ABC-type transporter activity"/>
    <property type="evidence" value="ECO:0007669"/>
    <property type="project" value="InterPro"/>
</dbReference>
<dbReference type="PROSITE" id="PS50929">
    <property type="entry name" value="ABC_TM1F"/>
    <property type="match status" value="1"/>
</dbReference>
<gene>
    <name evidence="12" type="ORF">IAC75_01370</name>
</gene>
<dbReference type="PANTHER" id="PTHR24221:SF654">
    <property type="entry name" value="ATP-BINDING CASSETTE SUB-FAMILY B MEMBER 6"/>
    <property type="match status" value="1"/>
</dbReference>
<comment type="caution">
    <text evidence="12">The sequence shown here is derived from an EMBL/GenBank/DDBJ whole genome shotgun (WGS) entry which is preliminary data.</text>
</comment>
<dbReference type="FunFam" id="3.40.50.300:FF:000221">
    <property type="entry name" value="Multidrug ABC transporter ATP-binding protein"/>
    <property type="match status" value="1"/>
</dbReference>
<evidence type="ECO:0000259" key="11">
    <source>
        <dbReference type="PROSITE" id="PS50929"/>
    </source>
</evidence>
<dbReference type="PROSITE" id="PS00211">
    <property type="entry name" value="ABC_TRANSPORTER_1"/>
    <property type="match status" value="1"/>
</dbReference>
<dbReference type="AlphaFoldDB" id="A0A9D1NJV2"/>
<evidence type="ECO:0000256" key="3">
    <source>
        <dbReference type="ARBA" id="ARBA00022475"/>
    </source>
</evidence>
<protein>
    <submittedName>
        <fullName evidence="12">ABC transporter ATP-binding protein</fullName>
    </submittedName>
</protein>
<dbReference type="Gene3D" id="3.40.50.300">
    <property type="entry name" value="P-loop containing nucleotide triphosphate hydrolases"/>
    <property type="match status" value="1"/>
</dbReference>
<keyword evidence="5" id="KW-0547">Nucleotide-binding</keyword>
<keyword evidence="3" id="KW-1003">Cell membrane</keyword>
<dbReference type="GO" id="GO:0005886">
    <property type="term" value="C:plasma membrane"/>
    <property type="evidence" value="ECO:0007669"/>
    <property type="project" value="UniProtKB-SubCell"/>
</dbReference>
<dbReference type="GO" id="GO:0016887">
    <property type="term" value="F:ATP hydrolysis activity"/>
    <property type="evidence" value="ECO:0007669"/>
    <property type="project" value="InterPro"/>
</dbReference>
<evidence type="ECO:0000256" key="8">
    <source>
        <dbReference type="ARBA" id="ARBA00023136"/>
    </source>
</evidence>
<dbReference type="Pfam" id="PF00005">
    <property type="entry name" value="ABC_tran"/>
    <property type="match status" value="1"/>
</dbReference>
<dbReference type="SUPFAM" id="SSF90123">
    <property type="entry name" value="ABC transporter transmembrane region"/>
    <property type="match status" value="1"/>
</dbReference>